<comment type="cofactor">
    <cofactor evidence="4">
        <name>a divalent metal cation</name>
        <dbReference type="ChEBI" id="CHEBI:60240"/>
    </cofactor>
    <text evidence="4">Binds 2 divalent metal cations per subunit.</text>
</comment>
<organism evidence="6 7">
    <name type="scientific">Amycolatopsis acidicola</name>
    <dbReference type="NCBI Taxonomy" id="2596893"/>
    <lineage>
        <taxon>Bacteria</taxon>
        <taxon>Bacillati</taxon>
        <taxon>Actinomycetota</taxon>
        <taxon>Actinomycetes</taxon>
        <taxon>Pseudonocardiales</taxon>
        <taxon>Pseudonocardiaceae</taxon>
        <taxon>Amycolatopsis</taxon>
    </lineage>
</organism>
<feature type="binding site" description="via carbamate group" evidence="4">
    <location>
        <position position="144"/>
    </location>
    <ligand>
        <name>Zn(2+)</name>
        <dbReference type="ChEBI" id="CHEBI:29105"/>
        <label>2</label>
    </ligand>
</feature>
<dbReference type="EMBL" id="VMNW02000037">
    <property type="protein sequence ID" value="KAA9158105.1"/>
    <property type="molecule type" value="Genomic_DNA"/>
</dbReference>
<evidence type="ECO:0000256" key="3">
    <source>
        <dbReference type="PIRSR" id="PIRSR601559-50"/>
    </source>
</evidence>
<dbReference type="InterPro" id="IPR001559">
    <property type="entry name" value="Phosphotriesterase"/>
</dbReference>
<evidence type="ECO:0000313" key="6">
    <source>
        <dbReference type="EMBL" id="KAA9158105.1"/>
    </source>
</evidence>
<name>A0A5N0UY24_9PSEU</name>
<dbReference type="Pfam" id="PF02126">
    <property type="entry name" value="PTE"/>
    <property type="match status" value="1"/>
</dbReference>
<dbReference type="PANTHER" id="PTHR10819:SF3">
    <property type="entry name" value="PHOSPHOTRIESTERASE-RELATED PROTEIN"/>
    <property type="match status" value="1"/>
</dbReference>
<dbReference type="PROSITE" id="PS51347">
    <property type="entry name" value="PHOSPHOTRIESTERASE_2"/>
    <property type="match status" value="1"/>
</dbReference>
<evidence type="ECO:0000313" key="7">
    <source>
        <dbReference type="Proteomes" id="UP000319769"/>
    </source>
</evidence>
<evidence type="ECO:0000256" key="1">
    <source>
        <dbReference type="ARBA" id="ARBA00022723"/>
    </source>
</evidence>
<feature type="binding site" evidence="4">
    <location>
        <position position="206"/>
    </location>
    <ligand>
        <name>Zn(2+)</name>
        <dbReference type="ChEBI" id="CHEBI:29105"/>
        <label>2</label>
    </ligand>
</feature>
<dbReference type="PANTHER" id="PTHR10819">
    <property type="entry name" value="PHOSPHOTRIESTERASE-RELATED"/>
    <property type="match status" value="1"/>
</dbReference>
<dbReference type="AlphaFoldDB" id="A0A5N0UY24"/>
<dbReference type="GO" id="GO:0008270">
    <property type="term" value="F:zinc ion binding"/>
    <property type="evidence" value="ECO:0007669"/>
    <property type="project" value="InterPro"/>
</dbReference>
<reference evidence="6" key="1">
    <citation type="submission" date="2019-09" db="EMBL/GenBank/DDBJ databases">
        <authorList>
            <person name="Teo W.F.A."/>
            <person name="Duangmal K."/>
        </authorList>
    </citation>
    <scope>NUCLEOTIDE SEQUENCE [LARGE SCALE GENOMIC DNA]</scope>
    <source>
        <strain evidence="6">K81G1</strain>
    </source>
</reference>
<feature type="binding site" evidence="4">
    <location>
        <position position="22"/>
    </location>
    <ligand>
        <name>Zn(2+)</name>
        <dbReference type="ChEBI" id="CHEBI:29105"/>
        <label>1</label>
    </ligand>
</feature>
<dbReference type="PIRSF" id="PIRSF016839">
    <property type="entry name" value="PhP"/>
    <property type="match status" value="1"/>
</dbReference>
<evidence type="ECO:0000256" key="2">
    <source>
        <dbReference type="ARBA" id="ARBA00022801"/>
    </source>
</evidence>
<keyword evidence="7" id="KW-1185">Reference proteome</keyword>
<keyword evidence="2" id="KW-0378">Hydrolase</keyword>
<sequence length="321" mass="35539">MTRVSTVTGGTDSDRLGRVLMHEHVFVLNHEYELNYPEVWDARRRTDDAVAKLVRLKEAGIDTIVDLTVLGLGRDIRRVRAVAERSPVQIIAATGFYTFSELPGYLRLRGPGRMLGGEEPMTGMFVRDIEEGIAGTGIKAAILKCATDVPGVTPDVERVLRSVARAHLRTGVPISTHTDVSTQRGLEQQKIFAEEGVDPGRVIIGHSGDSDDLGYLQRLLDNGSYLGMDRFGLEAKLPFEKRVRTVAALVERGYAGRMVLSHDASCHSHNFPDAYRSEHLPDWRYTHITEDVIPALLEAGVSQADIDVMLVDNPREIFAAR</sequence>
<comment type="caution">
    <text evidence="6">The sequence shown here is derived from an EMBL/GenBank/DDBJ whole genome shotgun (WGS) entry which is preliminary data.</text>
</comment>
<dbReference type="GO" id="GO:0016787">
    <property type="term" value="F:hydrolase activity"/>
    <property type="evidence" value="ECO:0007669"/>
    <property type="project" value="UniProtKB-KW"/>
</dbReference>
<dbReference type="Proteomes" id="UP000319769">
    <property type="component" value="Unassembled WGS sequence"/>
</dbReference>
<dbReference type="OrthoDB" id="9795018at2"/>
<dbReference type="SUPFAM" id="SSF51556">
    <property type="entry name" value="Metallo-dependent hydrolases"/>
    <property type="match status" value="1"/>
</dbReference>
<feature type="binding site" evidence="4">
    <location>
        <position position="263"/>
    </location>
    <ligand>
        <name>Zn(2+)</name>
        <dbReference type="ChEBI" id="CHEBI:29105"/>
        <label>1</label>
    </ligand>
</feature>
<proteinExistence type="inferred from homology"/>
<gene>
    <name evidence="6" type="ORF">FPZ12_023675</name>
</gene>
<feature type="binding site" evidence="4">
    <location>
        <position position="24"/>
    </location>
    <ligand>
        <name>Zn(2+)</name>
        <dbReference type="ChEBI" id="CHEBI:29105"/>
        <label>1</label>
    </ligand>
</feature>
<dbReference type="CDD" id="cd00530">
    <property type="entry name" value="PTE"/>
    <property type="match status" value="1"/>
</dbReference>
<feature type="binding site" description="via carbamate group" evidence="4">
    <location>
        <position position="144"/>
    </location>
    <ligand>
        <name>Zn(2+)</name>
        <dbReference type="ChEBI" id="CHEBI:29105"/>
        <label>1</label>
    </ligand>
</feature>
<feature type="binding site" evidence="4">
    <location>
        <position position="177"/>
    </location>
    <ligand>
        <name>Zn(2+)</name>
        <dbReference type="ChEBI" id="CHEBI:29105"/>
        <label>2</label>
    </ligand>
</feature>
<comment type="similarity">
    <text evidence="5">Belongs to the metallo-dependent hydrolases superfamily. Phosphotriesterase family.</text>
</comment>
<dbReference type="InterPro" id="IPR032466">
    <property type="entry name" value="Metal_Hydrolase"/>
</dbReference>
<evidence type="ECO:0000256" key="5">
    <source>
        <dbReference type="PROSITE-ProRule" id="PRU00679"/>
    </source>
</evidence>
<accession>A0A5N0UY24</accession>
<dbReference type="RefSeq" id="WP_144747824.1">
    <property type="nucleotide sequence ID" value="NZ_VMNW02000037.1"/>
</dbReference>
<keyword evidence="1 4" id="KW-0479">Metal-binding</keyword>
<dbReference type="Gene3D" id="3.20.20.140">
    <property type="entry name" value="Metal-dependent hydrolases"/>
    <property type="match status" value="1"/>
</dbReference>
<evidence type="ECO:0000256" key="4">
    <source>
        <dbReference type="PIRSR" id="PIRSR601559-51"/>
    </source>
</evidence>
<feature type="modified residue" description="N6-carboxylysine" evidence="3 5">
    <location>
        <position position="144"/>
    </location>
</feature>
<protein>
    <submittedName>
        <fullName evidence="6">Phosphotriesterase-related protein</fullName>
    </submittedName>
</protein>